<dbReference type="FunFam" id="2.60.40.60:FF:000381">
    <property type="entry name" value="Protocadherin 15"/>
    <property type="match status" value="1"/>
</dbReference>
<dbReference type="GO" id="GO:0009653">
    <property type="term" value="P:anatomical structure morphogenesis"/>
    <property type="evidence" value="ECO:0007669"/>
    <property type="project" value="UniProtKB-ARBA"/>
</dbReference>
<evidence type="ECO:0000256" key="6">
    <source>
        <dbReference type="ARBA" id="ARBA00023136"/>
    </source>
</evidence>
<keyword evidence="2 9" id="KW-0812">Transmembrane</keyword>
<comment type="subcellular location">
    <subcellularLocation>
        <location evidence="1">Membrane</location>
    </subcellularLocation>
</comment>
<dbReference type="InterPro" id="IPR020894">
    <property type="entry name" value="Cadherin_CS"/>
</dbReference>
<evidence type="ECO:0000259" key="11">
    <source>
        <dbReference type="PROSITE" id="PS50268"/>
    </source>
</evidence>
<dbReference type="GO" id="GO:0007156">
    <property type="term" value="P:homophilic cell adhesion via plasma membrane adhesion molecules"/>
    <property type="evidence" value="ECO:0007669"/>
    <property type="project" value="InterPro"/>
</dbReference>
<feature type="domain" description="Cadherin" evidence="11">
    <location>
        <begin position="78"/>
        <end position="135"/>
    </location>
</feature>
<feature type="domain" description="Cadherin" evidence="11">
    <location>
        <begin position="1016"/>
        <end position="1127"/>
    </location>
</feature>
<dbReference type="PANTHER" id="PTHR24026:SF93">
    <property type="entry name" value="CADHERIN-99C"/>
    <property type="match status" value="1"/>
</dbReference>
<gene>
    <name evidence="12" type="ORF">g.48040</name>
</gene>
<feature type="domain" description="Cadherin" evidence="11">
    <location>
        <begin position="702"/>
        <end position="802"/>
    </location>
</feature>
<feature type="domain" description="Cadherin" evidence="11">
    <location>
        <begin position="803"/>
        <end position="903"/>
    </location>
</feature>
<dbReference type="PROSITE" id="PS00232">
    <property type="entry name" value="CADHERIN_1"/>
    <property type="match status" value="3"/>
</dbReference>
<evidence type="ECO:0000256" key="5">
    <source>
        <dbReference type="ARBA" id="ARBA00022989"/>
    </source>
</evidence>
<evidence type="ECO:0000256" key="2">
    <source>
        <dbReference type="ARBA" id="ARBA00022692"/>
    </source>
</evidence>
<evidence type="ECO:0000256" key="9">
    <source>
        <dbReference type="SAM" id="Phobius"/>
    </source>
</evidence>
<dbReference type="InterPro" id="IPR002126">
    <property type="entry name" value="Cadherin-like_dom"/>
</dbReference>
<dbReference type="GO" id="GO:0005886">
    <property type="term" value="C:plasma membrane"/>
    <property type="evidence" value="ECO:0007669"/>
    <property type="project" value="InterPro"/>
</dbReference>
<sequence>SYFLRWTVALVLVACCSFASAKAGLCEVEGGQSNIILDIEESRETRMDQPTSPAELPITGDPLSEIILDLVFPKGNPYFTLDGKTLQLLSPLDRDKDNLSHIVFQLTCTVKSTNKKRTIPVIVRVVDVNDNAPVFINIPYNTTISELVPVGTTIFRGLKAVDQDAGVNSLVEYTIVPGDGRGLGTDQGVGRNRVTVADGADFFAINLPHQGQVTVSRGLDYERTQRYLVTILATDRARNESERFTTTTTLTVNVKDDDDQDPSFIYRGCMSVDGACVNPEYHATVSSGVVAGILSIAPDKIQAVDMDTNNSPITYSFLSGSPGSYRDYFEINPTTGAVRQVKAVDTSVTKKFEIIVKAEEKSPSRRFATAKLFVLVRPVDVNPPEIMASATDGLVSENAPVGTKVLDDEGNPLQLKVSDPDLGPDDPKPSYDFEVTTNFFHIDEEGFLVVGEENLDRDPPNPGKFRFQVVARENHGTAASTPVTFTVTLIDVNDNAPHLPMIPPITIQAGEGRRQVVKVEATDNDLDENAKISYSIYHISNNGRNKFKIDPLSGVIEANGKLNAGEQYSITVQATDNGGKSSQTIVEVTVVPGPNTRSPVFQESSYQVTISEGAPINSTVLHVVATDPENEPVTYSIVSGNDLRQFAINDKTGVITVIRKLDREDLTRYQLLIKAEDEGGLSNTATVNIIVSDINDKNPEFEDLPYEFTVREGVDKLFVGQVRAKDSDEGINANVTYSLPADVPFTINVITGNITTNIALDYEKVKEYKFVVTAQDGAPDPRIATATVTVHVTDIEDEVPIFPKTVYNTTVPENVANFVVAQVKAEDPDTNKSITYIIKQGPLDLFKIDPKTGEIRTARGLDYETENQYALVIGTEENPSLRPGATTTVLVTVEDQNDIPPVFLTILTKPIVLNDDTEIGTLVTTLTASDADGTAPNNVVHYDIVGKGEATRFFEINADNGELRVKEDFRKEPDNEYEVEVRAFDGGEPQLSTTMTVPIYIRRTTTVTPDIGPGFADSSYTVEVKEDTKPNTTIKQFTIIKNPKQPKNLPLHCSISKGNIGGVFSAQMSEDQNCELRLVAALDREQVAAYQLTLQLDTGLLLNNTNAITTALVKIQVIDVNDNSPVFIYPESSKRFNKEKYFGGVSADRRDVNAVVLDIKAEDKDGESLGRVEYRLVPDEMGAADYFTIDKKTGSVRTKRALDSVPKQALPLKLGVEARDNPSADTNFNVALTQVVVNLIEDQNRLVLVINNKPADEVEESREGMISLLEHQSNMIVGVEHVVPRQWIKDNLTLETDQFSTDFCFYAVDPDTELILTRNSSRVQRGLTSKGAQANISEALAATFQVAMFDIHPPLPSVTQVKTTVVQAQWEVFPYALVAIAALIMVLGIAGIIYICISWSRYRAYKERMQRMYVTPHYDPVFVEPSLKEYETQVLQMSVPVDDNDSFNDLQLDFSRKNHTFNLDNVGYISKELNDTHEQPTMNTMTRTATVGRRVNNNNSIHRTSGVVNPGFDRTDETLPRRNTSSSNDNVTFHGKKDYSHLGFNYLVDRNSVEATTEL</sequence>
<reference evidence="12" key="1">
    <citation type="submission" date="2015-11" db="EMBL/GenBank/DDBJ databases">
        <title>De novo transcriptome assembly of four potential Pierce s Disease insect vectors from Arizona vineyards.</title>
        <authorList>
            <person name="Tassone E.E."/>
        </authorList>
    </citation>
    <scope>NUCLEOTIDE SEQUENCE</scope>
</reference>
<dbReference type="GO" id="GO:0060429">
    <property type="term" value="P:epithelium development"/>
    <property type="evidence" value="ECO:0007669"/>
    <property type="project" value="UniProtKB-ARBA"/>
</dbReference>
<feature type="domain" description="Cadherin" evidence="11">
    <location>
        <begin position="1153"/>
        <end position="1256"/>
    </location>
</feature>
<dbReference type="CDD" id="cd11304">
    <property type="entry name" value="Cadherin_repeat"/>
    <property type="match status" value="11"/>
</dbReference>
<protein>
    <recommendedName>
        <fullName evidence="11">Cadherin domain-containing protein</fullName>
    </recommendedName>
</protein>
<dbReference type="PROSITE" id="PS50268">
    <property type="entry name" value="CADHERIN_2"/>
    <property type="match status" value="11"/>
</dbReference>
<feature type="transmembrane region" description="Helical" evidence="9">
    <location>
        <begin position="1372"/>
        <end position="1399"/>
    </location>
</feature>
<dbReference type="PANTHER" id="PTHR24026">
    <property type="entry name" value="FAT ATYPICAL CADHERIN-RELATED"/>
    <property type="match status" value="1"/>
</dbReference>
<dbReference type="SMART" id="SM00112">
    <property type="entry name" value="CA"/>
    <property type="match status" value="11"/>
</dbReference>
<dbReference type="GO" id="GO:0005509">
    <property type="term" value="F:calcium ion binding"/>
    <property type="evidence" value="ECO:0007669"/>
    <property type="project" value="UniProtKB-UniRule"/>
</dbReference>
<feature type="domain" description="Cadherin" evidence="11">
    <location>
        <begin position="136"/>
        <end position="264"/>
    </location>
</feature>
<proteinExistence type="predicted"/>
<evidence type="ECO:0000256" key="8">
    <source>
        <dbReference type="SAM" id="MobiDB-lite"/>
    </source>
</evidence>
<feature type="domain" description="Cadherin" evidence="11">
    <location>
        <begin position="602"/>
        <end position="701"/>
    </location>
</feature>
<feature type="domain" description="Cadherin" evidence="11">
    <location>
        <begin position="277"/>
        <end position="386"/>
    </location>
</feature>
<dbReference type="Gene3D" id="2.60.40.60">
    <property type="entry name" value="Cadherins"/>
    <property type="match status" value="11"/>
</dbReference>
<keyword evidence="6 9" id="KW-0472">Membrane</keyword>
<keyword evidence="5 9" id="KW-1133">Transmembrane helix</keyword>
<evidence type="ECO:0000256" key="10">
    <source>
        <dbReference type="SAM" id="SignalP"/>
    </source>
</evidence>
<accession>A0A1B6M4B4</accession>
<feature type="compositionally biased region" description="Polar residues" evidence="8">
    <location>
        <begin position="1521"/>
        <end position="1531"/>
    </location>
</feature>
<feature type="domain" description="Cadherin" evidence="11">
    <location>
        <begin position="516"/>
        <end position="601"/>
    </location>
</feature>
<name>A0A1B6M4B4_9HEMI</name>
<feature type="domain" description="Cadherin" evidence="11">
    <location>
        <begin position="387"/>
        <end position="499"/>
    </location>
</feature>
<dbReference type="FunFam" id="2.60.40.60:FF:000315">
    <property type="entry name" value="CaDHerin family"/>
    <property type="match status" value="1"/>
</dbReference>
<dbReference type="SUPFAM" id="SSF49313">
    <property type="entry name" value="Cadherin-like"/>
    <property type="match status" value="10"/>
</dbReference>
<dbReference type="PRINTS" id="PR00205">
    <property type="entry name" value="CADHERIN"/>
</dbReference>
<keyword evidence="4 7" id="KW-0106">Calcium</keyword>
<feature type="region of interest" description="Disordered" evidence="8">
    <location>
        <begin position="407"/>
        <end position="427"/>
    </location>
</feature>
<feature type="non-terminal residue" evidence="12">
    <location>
        <position position="1"/>
    </location>
</feature>
<keyword evidence="3" id="KW-0677">Repeat</keyword>
<feature type="region of interest" description="Disordered" evidence="8">
    <location>
        <begin position="1497"/>
        <end position="1532"/>
    </location>
</feature>
<dbReference type="FunFam" id="2.60.40.60:FF:000275">
    <property type="entry name" value="Si:dkey-30k22.7"/>
    <property type="match status" value="1"/>
</dbReference>
<dbReference type="EMBL" id="GEBQ01009217">
    <property type="protein sequence ID" value="JAT30760.1"/>
    <property type="molecule type" value="Transcribed_RNA"/>
</dbReference>
<evidence type="ECO:0000256" key="3">
    <source>
        <dbReference type="ARBA" id="ARBA00022737"/>
    </source>
</evidence>
<organism evidence="12">
    <name type="scientific">Graphocephala atropunctata</name>
    <dbReference type="NCBI Taxonomy" id="36148"/>
    <lineage>
        <taxon>Eukaryota</taxon>
        <taxon>Metazoa</taxon>
        <taxon>Ecdysozoa</taxon>
        <taxon>Arthropoda</taxon>
        <taxon>Hexapoda</taxon>
        <taxon>Insecta</taxon>
        <taxon>Pterygota</taxon>
        <taxon>Neoptera</taxon>
        <taxon>Paraneoptera</taxon>
        <taxon>Hemiptera</taxon>
        <taxon>Auchenorrhyncha</taxon>
        <taxon>Membracoidea</taxon>
        <taxon>Cicadellidae</taxon>
        <taxon>Cicadellinae</taxon>
        <taxon>Cicadellini</taxon>
        <taxon>Graphocephala</taxon>
    </lineage>
</organism>
<evidence type="ECO:0000256" key="4">
    <source>
        <dbReference type="ARBA" id="ARBA00022837"/>
    </source>
</evidence>
<dbReference type="InterPro" id="IPR015919">
    <property type="entry name" value="Cadherin-like_sf"/>
</dbReference>
<feature type="domain" description="Cadherin" evidence="11">
    <location>
        <begin position="905"/>
        <end position="1015"/>
    </location>
</feature>
<feature type="compositionally biased region" description="Polar residues" evidence="8">
    <location>
        <begin position="1497"/>
        <end position="1507"/>
    </location>
</feature>
<dbReference type="Pfam" id="PF00028">
    <property type="entry name" value="Cadherin"/>
    <property type="match status" value="8"/>
</dbReference>
<feature type="chain" id="PRO_5008588036" description="Cadherin domain-containing protein" evidence="10">
    <location>
        <begin position="22"/>
        <end position="1559"/>
    </location>
</feature>
<dbReference type="FunFam" id="2.60.40.60:FF:000020">
    <property type="entry name" value="Dachsous cadherin-related 1b"/>
    <property type="match status" value="2"/>
</dbReference>
<evidence type="ECO:0000256" key="1">
    <source>
        <dbReference type="ARBA" id="ARBA00004370"/>
    </source>
</evidence>
<evidence type="ECO:0000256" key="7">
    <source>
        <dbReference type="PROSITE-ProRule" id="PRU00043"/>
    </source>
</evidence>
<keyword evidence="10" id="KW-0732">Signal</keyword>
<evidence type="ECO:0000313" key="12">
    <source>
        <dbReference type="EMBL" id="JAT30760.1"/>
    </source>
</evidence>
<feature type="signal peptide" evidence="10">
    <location>
        <begin position="1"/>
        <end position="21"/>
    </location>
</feature>